<feature type="region of interest" description="Disordered" evidence="3">
    <location>
        <begin position="1"/>
        <end position="110"/>
    </location>
</feature>
<feature type="region of interest" description="Disordered" evidence="3">
    <location>
        <begin position="787"/>
        <end position="832"/>
    </location>
</feature>
<protein>
    <recommendedName>
        <fullName evidence="4">Zn(2)-C6 fungal-type domain-containing protein</fullName>
    </recommendedName>
</protein>
<dbReference type="GO" id="GO:0006351">
    <property type="term" value="P:DNA-templated transcription"/>
    <property type="evidence" value="ECO:0007669"/>
    <property type="project" value="InterPro"/>
</dbReference>
<dbReference type="GeneID" id="27311966"/>
<evidence type="ECO:0000259" key="4">
    <source>
        <dbReference type="PROSITE" id="PS50048"/>
    </source>
</evidence>
<dbReference type="OrthoDB" id="2110361at2759"/>
<dbReference type="InParanoid" id="A0A0D2AD05"/>
<dbReference type="PANTHER" id="PTHR46910:SF1">
    <property type="entry name" value="MISCELLANEOUS ZN(II)2CYS6 TRANSCRIPTION FACTOR (EUROFUNG)-RELATED"/>
    <property type="match status" value="1"/>
</dbReference>
<dbReference type="PANTHER" id="PTHR46910">
    <property type="entry name" value="TRANSCRIPTION FACTOR PDR1"/>
    <property type="match status" value="1"/>
</dbReference>
<feature type="compositionally biased region" description="Polar residues" evidence="3">
    <location>
        <begin position="790"/>
        <end position="803"/>
    </location>
</feature>
<proteinExistence type="predicted"/>
<dbReference type="RefSeq" id="XP_016214677.1">
    <property type="nucleotide sequence ID" value="XM_016357273.1"/>
</dbReference>
<evidence type="ECO:0000256" key="1">
    <source>
        <dbReference type="ARBA" id="ARBA00022723"/>
    </source>
</evidence>
<dbReference type="SMART" id="SM00906">
    <property type="entry name" value="Fungal_trans"/>
    <property type="match status" value="1"/>
</dbReference>
<dbReference type="EMBL" id="KN847539">
    <property type="protein sequence ID" value="KIW04808.1"/>
    <property type="molecule type" value="Genomic_DNA"/>
</dbReference>
<dbReference type="GO" id="GO:0000981">
    <property type="term" value="F:DNA-binding transcription factor activity, RNA polymerase II-specific"/>
    <property type="evidence" value="ECO:0007669"/>
    <property type="project" value="InterPro"/>
</dbReference>
<keyword evidence="2" id="KW-0539">Nucleus</keyword>
<dbReference type="CDD" id="cd12148">
    <property type="entry name" value="fungal_TF_MHR"/>
    <property type="match status" value="1"/>
</dbReference>
<dbReference type="SMART" id="SM00066">
    <property type="entry name" value="GAL4"/>
    <property type="match status" value="1"/>
</dbReference>
<dbReference type="GO" id="GO:0008270">
    <property type="term" value="F:zinc ion binding"/>
    <property type="evidence" value="ECO:0007669"/>
    <property type="project" value="InterPro"/>
</dbReference>
<dbReference type="GO" id="GO:0003677">
    <property type="term" value="F:DNA binding"/>
    <property type="evidence" value="ECO:0007669"/>
    <property type="project" value="InterPro"/>
</dbReference>
<dbReference type="InterPro" id="IPR050987">
    <property type="entry name" value="AtrR-like"/>
</dbReference>
<dbReference type="PROSITE" id="PS00463">
    <property type="entry name" value="ZN2_CY6_FUNGAL_1"/>
    <property type="match status" value="1"/>
</dbReference>
<feature type="compositionally biased region" description="Low complexity" evidence="3">
    <location>
        <begin position="82"/>
        <end position="92"/>
    </location>
</feature>
<dbReference type="Gene3D" id="4.10.240.10">
    <property type="entry name" value="Zn(2)-C6 fungal-type DNA-binding domain"/>
    <property type="match status" value="1"/>
</dbReference>
<dbReference type="InterPro" id="IPR007219">
    <property type="entry name" value="XnlR_reg_dom"/>
</dbReference>
<dbReference type="SUPFAM" id="SSF57701">
    <property type="entry name" value="Zn2/Cys6 DNA-binding domain"/>
    <property type="match status" value="1"/>
</dbReference>
<dbReference type="HOGENOM" id="CLU_007604_0_0_1"/>
<reference evidence="5 6" key="1">
    <citation type="submission" date="2015-01" db="EMBL/GenBank/DDBJ databases">
        <title>The Genome Sequence of Ochroconis gallopava CBS43764.</title>
        <authorList>
            <consortium name="The Broad Institute Genomics Platform"/>
            <person name="Cuomo C."/>
            <person name="de Hoog S."/>
            <person name="Gorbushina A."/>
            <person name="Stielow B."/>
            <person name="Teixiera M."/>
            <person name="Abouelleil A."/>
            <person name="Chapman S.B."/>
            <person name="Priest M."/>
            <person name="Young S.K."/>
            <person name="Wortman J."/>
            <person name="Nusbaum C."/>
            <person name="Birren B."/>
        </authorList>
    </citation>
    <scope>NUCLEOTIDE SEQUENCE [LARGE SCALE GENOMIC DNA]</scope>
    <source>
        <strain evidence="5 6">CBS 43764</strain>
    </source>
</reference>
<feature type="region of interest" description="Disordered" evidence="3">
    <location>
        <begin position="201"/>
        <end position="234"/>
    </location>
</feature>
<feature type="compositionally biased region" description="Polar residues" evidence="3">
    <location>
        <begin position="1"/>
        <end position="11"/>
    </location>
</feature>
<keyword evidence="6" id="KW-1185">Reference proteome</keyword>
<dbReference type="InterPro" id="IPR001138">
    <property type="entry name" value="Zn2Cys6_DnaBD"/>
</dbReference>
<sequence length="832" mass="93364">MDTPMGNSYEGQHNRHALPASTHETSSVSSTSSAHILLPPPSTLHPPPTRTLPEPIIQTPLTTRSPVGFGGPDLRYHPYAASSGSPSSVSGSMPEPNEQYSATGISPTQMGASALGTQKRAYRQRRKDPSCDACRERKVKCDATETSSCSECSSRGVKCQFTKETNRRMSSIKQVQDLQNQLSEAKQQINQLRSMLDTVHQETGESQQGPIILPSLDQRRPEREQKPPNVPNFDHVRRNIQKYSRGVFKIPPTHRYPTSTPLINSSEPNVPPTETVEDLLRTYHNQVQRQAPMIHWPTFIQQWEKVRDAGNFMGVPQTWVALFFIVLACGTLQASSKASADTEGMRYYVIAARLLNTWTDNLQVDHARAALLISVFLYEQNIRSASWVWLGTAIRMSQEVGLECDEGPWSAIELEGRTRTYWAIVCWDRLLALQENKPFYMNIGETDEPWPTAVGDHWLQPRGNLRPPENVPGFSTVGIVIPVIRFVGQLMKSLRAKTITRDVMQTYDEYFRSMHNYFPEQLQSHSDTWLEPFVFSSIVPLLMVRFQLYRHNLNIYATPQERAEALERCHSVAFDTVRYLMRTMRTPPSSPQRTALDHGSQSWKEMLNAVAHNLLCRHIWRCTLLLCFRGDFRSAQTCVHFSKAIGDARKLNIACGRNLAFFLDRLTERTAMGASQQEIEADLELMAYASGDLQGNAESGFVWSGVHATVPERVNVGGPSSLRSLLEDETNVSALLTDKEAADWGGWEHVERQIVRLIDEQNRRQQAQQFRPLNLTQSPVYQRAAHMDTMRSSGAPSERTPSPGSAAGPGANSTRGSTPPTGASRISIANII</sequence>
<evidence type="ECO:0000256" key="2">
    <source>
        <dbReference type="ARBA" id="ARBA00023242"/>
    </source>
</evidence>
<dbReference type="CDD" id="cd00067">
    <property type="entry name" value="GAL4"/>
    <property type="match status" value="1"/>
</dbReference>
<dbReference type="VEuPathDB" id="FungiDB:PV09_03993"/>
<dbReference type="Pfam" id="PF04082">
    <property type="entry name" value="Fungal_trans"/>
    <property type="match status" value="1"/>
</dbReference>
<accession>A0A0D2AD05</accession>
<feature type="compositionally biased region" description="Polar residues" evidence="3">
    <location>
        <begin position="811"/>
        <end position="821"/>
    </location>
</feature>
<evidence type="ECO:0000256" key="3">
    <source>
        <dbReference type="SAM" id="MobiDB-lite"/>
    </source>
</evidence>
<dbReference type="PROSITE" id="PS50048">
    <property type="entry name" value="ZN2_CY6_FUNGAL_2"/>
    <property type="match status" value="1"/>
</dbReference>
<evidence type="ECO:0000313" key="6">
    <source>
        <dbReference type="Proteomes" id="UP000053259"/>
    </source>
</evidence>
<feature type="domain" description="Zn(2)-C6 fungal-type" evidence="4">
    <location>
        <begin position="130"/>
        <end position="161"/>
    </location>
</feature>
<dbReference type="InterPro" id="IPR036864">
    <property type="entry name" value="Zn2-C6_fun-type_DNA-bd_sf"/>
</dbReference>
<feature type="compositionally biased region" description="Pro residues" evidence="3">
    <location>
        <begin position="38"/>
        <end position="50"/>
    </location>
</feature>
<dbReference type="Proteomes" id="UP000053259">
    <property type="component" value="Unassembled WGS sequence"/>
</dbReference>
<evidence type="ECO:0000313" key="5">
    <source>
        <dbReference type="EMBL" id="KIW04808.1"/>
    </source>
</evidence>
<dbReference type="STRING" id="253628.A0A0D2AD05"/>
<feature type="compositionally biased region" description="Basic and acidic residues" evidence="3">
    <location>
        <begin position="217"/>
        <end position="226"/>
    </location>
</feature>
<name>A0A0D2AD05_9PEZI</name>
<dbReference type="Pfam" id="PF00172">
    <property type="entry name" value="Zn_clus"/>
    <property type="match status" value="1"/>
</dbReference>
<gene>
    <name evidence="5" type="ORF">PV09_03993</name>
</gene>
<keyword evidence="1" id="KW-0479">Metal-binding</keyword>
<feature type="compositionally biased region" description="Polar residues" evidence="3">
    <location>
        <begin position="98"/>
        <end position="110"/>
    </location>
</feature>
<organism evidence="5 6">
    <name type="scientific">Verruconis gallopava</name>
    <dbReference type="NCBI Taxonomy" id="253628"/>
    <lineage>
        <taxon>Eukaryota</taxon>
        <taxon>Fungi</taxon>
        <taxon>Dikarya</taxon>
        <taxon>Ascomycota</taxon>
        <taxon>Pezizomycotina</taxon>
        <taxon>Dothideomycetes</taxon>
        <taxon>Pleosporomycetidae</taxon>
        <taxon>Venturiales</taxon>
        <taxon>Sympoventuriaceae</taxon>
        <taxon>Verruconis</taxon>
    </lineage>
</organism>
<feature type="compositionally biased region" description="Low complexity" evidence="3">
    <location>
        <begin position="21"/>
        <end position="33"/>
    </location>
</feature>
<dbReference type="AlphaFoldDB" id="A0A0D2AD05"/>